<feature type="domain" description="FUZ/MON1/HPS1 third Longin" evidence="5">
    <location>
        <begin position="414"/>
        <end position="514"/>
    </location>
</feature>
<organism evidence="6 7">
    <name type="scientific">Hydra vulgaris</name>
    <name type="common">Hydra</name>
    <name type="synonym">Hydra attenuata</name>
    <dbReference type="NCBI Taxonomy" id="6087"/>
    <lineage>
        <taxon>Eukaryota</taxon>
        <taxon>Metazoa</taxon>
        <taxon>Cnidaria</taxon>
        <taxon>Hydrozoa</taxon>
        <taxon>Hydroidolina</taxon>
        <taxon>Anthoathecata</taxon>
        <taxon>Aplanulata</taxon>
        <taxon>Hydridae</taxon>
        <taxon>Hydra</taxon>
    </lineage>
</organism>
<proteinExistence type="inferred from homology"/>
<dbReference type="Proteomes" id="UP001652625">
    <property type="component" value="Chromosome 12"/>
</dbReference>
<dbReference type="Pfam" id="PF19036">
    <property type="entry name" value="Fuz_longin_1"/>
    <property type="match status" value="1"/>
</dbReference>
<dbReference type="InterPro" id="IPR004353">
    <property type="entry name" value="Mon1"/>
</dbReference>
<dbReference type="GeneID" id="100201404"/>
<comment type="similarity">
    <text evidence="1 2">Belongs to the MON1/SAND family.</text>
</comment>
<name>A0ABM4D586_HYDVU</name>
<dbReference type="InterPro" id="IPR043971">
    <property type="entry name" value="FUZ/MON1/HPS1_longin_2"/>
</dbReference>
<evidence type="ECO:0000313" key="6">
    <source>
        <dbReference type="Proteomes" id="UP001652625"/>
    </source>
</evidence>
<dbReference type="PANTHER" id="PTHR13027:SF7">
    <property type="entry name" value="VACUOLAR FUSION PROTEIN MON1 HOMOLOG"/>
    <property type="match status" value="1"/>
</dbReference>
<evidence type="ECO:0000256" key="1">
    <source>
        <dbReference type="ARBA" id="ARBA00008968"/>
    </source>
</evidence>
<keyword evidence="6" id="KW-1185">Reference proteome</keyword>
<gene>
    <name evidence="7" type="primary">LOC100201404</name>
</gene>
<dbReference type="RefSeq" id="XP_065669454.1">
    <property type="nucleotide sequence ID" value="XM_065813382.1"/>
</dbReference>
<feature type="domain" description="FUZ/MON1/HPS1 first Longin" evidence="3">
    <location>
        <begin position="126"/>
        <end position="248"/>
    </location>
</feature>
<dbReference type="InterPro" id="IPR043972">
    <property type="entry name" value="FUZ/MON1/HPS1_longin_1"/>
</dbReference>
<sequence length="525" mass="59781">MALADNAVETSKELGVEDVLVGTEPGARNSNLFAADSFEDLSQEECTEFLPTCSSTSEMVHLENLKKRNQPNIDEENQTDIDKHQTGLEVETVDEARLKRAESVFEQGRQNSVEDMNNPQWKKHKKHIFILSEAGKPIYTRYGNEEELVTMMGLMQAIVSFVQDSNDNLRYIVAGEHKFVFLTRGPIILVAVCSSSDFHSQLVLQLTYVYHQVLSVLTFTQLTKIFEHRRNYDLRKLLSGTEKFIDNLLNMMTYDPSFLLQAVRCLPMSSAVRDTIGQALQFVKCKELVFAILVVGNQLVTMVRPKKFSLHPSDLHLVFNLVNASKAFHSAESWTPICLPRFDNSGYLYAHISYLNDDSPACLLLLSSDRNAFFPLSTCKAKIIERLEKYKCLESLSKAAKVDSYKIEQVGISELRHFVYKSRSTAQFTSPEIGHPYTSDLEQERLFSQYLHLHHRIHGSSRPAKILCVSLSTEMLLGWVTSGFELYAAFNPLTTKSTAINAVNRLLRWIKKEEEVLFIVNSYTY</sequence>
<comment type="function">
    <text evidence="2">Plays an important role in membrane trafficking through the secretory apparatus.</text>
</comment>
<dbReference type="Pfam" id="PF19037">
    <property type="entry name" value="Fuz_longin_2"/>
    <property type="match status" value="1"/>
</dbReference>
<evidence type="ECO:0000256" key="2">
    <source>
        <dbReference type="RuleBase" id="RU367048"/>
    </source>
</evidence>
<dbReference type="PANTHER" id="PTHR13027">
    <property type="entry name" value="SAND PROTEIN-RELATED"/>
    <property type="match status" value="1"/>
</dbReference>
<protein>
    <recommendedName>
        <fullName evidence="2">Vacuolar fusion protein MON1 homolog</fullName>
    </recommendedName>
</protein>
<evidence type="ECO:0000259" key="3">
    <source>
        <dbReference type="Pfam" id="PF19036"/>
    </source>
</evidence>
<evidence type="ECO:0000259" key="4">
    <source>
        <dbReference type="Pfam" id="PF19037"/>
    </source>
</evidence>
<reference evidence="7" key="1">
    <citation type="submission" date="2025-08" db="UniProtKB">
        <authorList>
            <consortium name="RefSeq"/>
        </authorList>
    </citation>
    <scope>IDENTIFICATION</scope>
</reference>
<feature type="domain" description="FUZ/MON1/HPS1 second Longin" evidence="4">
    <location>
        <begin position="286"/>
        <end position="384"/>
    </location>
</feature>
<dbReference type="Pfam" id="PF19038">
    <property type="entry name" value="Fuz_longin_3"/>
    <property type="match status" value="1"/>
</dbReference>
<dbReference type="PRINTS" id="PR01546">
    <property type="entry name" value="YEAST73DUF"/>
</dbReference>
<evidence type="ECO:0000313" key="7">
    <source>
        <dbReference type="RefSeq" id="XP_065669454.1"/>
    </source>
</evidence>
<accession>A0ABM4D586</accession>
<dbReference type="InterPro" id="IPR043970">
    <property type="entry name" value="FUZ/MON1/HPS1_longin_3"/>
</dbReference>
<evidence type="ECO:0000259" key="5">
    <source>
        <dbReference type="Pfam" id="PF19038"/>
    </source>
</evidence>